<evidence type="ECO:0000313" key="6">
    <source>
        <dbReference type="EMBL" id="KAL1528526.1"/>
    </source>
</evidence>
<dbReference type="InterPro" id="IPR051559">
    <property type="entry name" value="HIF_prolyl_hydroxylases"/>
</dbReference>
<dbReference type="Proteomes" id="UP001515480">
    <property type="component" value="Unassembled WGS sequence"/>
</dbReference>
<dbReference type="InterPro" id="IPR006620">
    <property type="entry name" value="Pro_4_hyd_alph"/>
</dbReference>
<dbReference type="Gene3D" id="2.60.120.620">
    <property type="entry name" value="q2cbj1_9rhob like domain"/>
    <property type="match status" value="1"/>
</dbReference>
<gene>
    <name evidence="6" type="ORF">AB1Y20_009869</name>
</gene>
<dbReference type="GO" id="GO:0031543">
    <property type="term" value="F:peptidyl-proline dioxygenase activity"/>
    <property type="evidence" value="ECO:0007669"/>
    <property type="project" value="TreeGrafter"/>
</dbReference>
<comment type="cofactor">
    <cofactor evidence="1">
        <name>L-ascorbate</name>
        <dbReference type="ChEBI" id="CHEBI:38290"/>
    </cofactor>
</comment>
<name>A0AB34K6K9_PRYPA</name>
<evidence type="ECO:0000256" key="4">
    <source>
        <dbReference type="ARBA" id="ARBA00023002"/>
    </source>
</evidence>
<dbReference type="InterPro" id="IPR044862">
    <property type="entry name" value="Pro_4_hyd_alph_FE2OG_OXY"/>
</dbReference>
<keyword evidence="7" id="KW-1185">Reference proteome</keyword>
<protein>
    <recommendedName>
        <fullName evidence="5">Prolyl 4-hydroxylase alpha subunit domain-containing protein</fullName>
    </recommendedName>
</protein>
<dbReference type="PANTHER" id="PTHR12907:SF26">
    <property type="entry name" value="HIF PROLYL HYDROXYLASE, ISOFORM C"/>
    <property type="match status" value="1"/>
</dbReference>
<evidence type="ECO:0000256" key="3">
    <source>
        <dbReference type="ARBA" id="ARBA00022964"/>
    </source>
</evidence>
<comment type="caution">
    <text evidence="6">The sequence shown here is derived from an EMBL/GenBank/DDBJ whole genome shotgun (WGS) entry which is preliminary data.</text>
</comment>
<keyword evidence="4" id="KW-0560">Oxidoreductase</keyword>
<dbReference type="EMBL" id="JBGBPQ010000002">
    <property type="protein sequence ID" value="KAL1528526.1"/>
    <property type="molecule type" value="Genomic_DNA"/>
</dbReference>
<dbReference type="PANTHER" id="PTHR12907">
    <property type="entry name" value="EGL NINE HOMOLOG-RELATED"/>
    <property type="match status" value="1"/>
</dbReference>
<evidence type="ECO:0000313" key="7">
    <source>
        <dbReference type="Proteomes" id="UP001515480"/>
    </source>
</evidence>
<dbReference type="SMART" id="SM00702">
    <property type="entry name" value="P4Hc"/>
    <property type="match status" value="1"/>
</dbReference>
<dbReference type="Pfam" id="PF13640">
    <property type="entry name" value="2OG-FeII_Oxy_3"/>
    <property type="match status" value="1"/>
</dbReference>
<organism evidence="6 7">
    <name type="scientific">Prymnesium parvum</name>
    <name type="common">Toxic golden alga</name>
    <dbReference type="NCBI Taxonomy" id="97485"/>
    <lineage>
        <taxon>Eukaryota</taxon>
        <taxon>Haptista</taxon>
        <taxon>Haptophyta</taxon>
        <taxon>Prymnesiophyceae</taxon>
        <taxon>Prymnesiales</taxon>
        <taxon>Prymnesiaceae</taxon>
        <taxon>Prymnesium</taxon>
    </lineage>
</organism>
<accession>A0AB34K6K9</accession>
<evidence type="ECO:0000259" key="5">
    <source>
        <dbReference type="SMART" id="SM00702"/>
    </source>
</evidence>
<evidence type="ECO:0000256" key="1">
    <source>
        <dbReference type="ARBA" id="ARBA00001961"/>
    </source>
</evidence>
<dbReference type="GO" id="GO:0071456">
    <property type="term" value="P:cellular response to hypoxia"/>
    <property type="evidence" value="ECO:0007669"/>
    <property type="project" value="TreeGrafter"/>
</dbReference>
<keyword evidence="3" id="KW-0223">Dioxygenase</keyword>
<reference evidence="6 7" key="1">
    <citation type="journal article" date="2024" name="Science">
        <title>Giant polyketide synthase enzymes in the biosynthesis of giant marine polyether toxins.</title>
        <authorList>
            <person name="Fallon T.R."/>
            <person name="Shende V.V."/>
            <person name="Wierzbicki I.H."/>
            <person name="Pendleton A.L."/>
            <person name="Watervoot N.F."/>
            <person name="Auber R.P."/>
            <person name="Gonzalez D.J."/>
            <person name="Wisecaver J.H."/>
            <person name="Moore B.S."/>
        </authorList>
    </citation>
    <scope>NUCLEOTIDE SEQUENCE [LARGE SCALE GENOMIC DNA]</scope>
    <source>
        <strain evidence="6 7">12B1</strain>
    </source>
</reference>
<feature type="domain" description="Prolyl 4-hydroxylase alpha subunit" evidence="5">
    <location>
        <begin position="91"/>
        <end position="270"/>
    </location>
</feature>
<evidence type="ECO:0000256" key="2">
    <source>
        <dbReference type="ARBA" id="ARBA00022896"/>
    </source>
</evidence>
<dbReference type="GO" id="GO:0008198">
    <property type="term" value="F:ferrous iron binding"/>
    <property type="evidence" value="ECO:0007669"/>
    <property type="project" value="TreeGrafter"/>
</dbReference>
<sequence length="270" mass="29662">MELVGSEVVVCELRSRAELNGVRGRVISYDASRERCSVRLEGFQDFLIKPANLASFVKVAAALHPFSFTETSFALAATALLQQHYVIVDHALRGGIENLLSSLHEMHQRGELQLGDIAGGRAAATYSRITGTPLPRGDHMRWLSKHDVSQHVAVQEALATLDEFVAGIARAPALASELKGCRLCRHDDEVQATCYLDGARYVRHVDNNDDAAGRRRLDGLRSGRRVTCILYANPSWKAGDGGELRLYPIGSDAVDVQPLANRLVVFWSDE</sequence>
<dbReference type="AlphaFoldDB" id="A0AB34K6K9"/>
<proteinExistence type="predicted"/>
<keyword evidence="2" id="KW-0847">Vitamin C</keyword>
<dbReference type="GO" id="GO:0031418">
    <property type="term" value="F:L-ascorbic acid binding"/>
    <property type="evidence" value="ECO:0007669"/>
    <property type="project" value="UniProtKB-KW"/>
</dbReference>